<comment type="pathway">
    <text evidence="1 9">Glycan biosynthesis; sucrose metabolism.</text>
</comment>
<evidence type="ECO:0000256" key="8">
    <source>
        <dbReference type="RuleBase" id="RU362110"/>
    </source>
</evidence>
<comment type="subcellular location">
    <subcellularLocation>
        <location evidence="9">Cytoplasm</location>
    </subcellularLocation>
</comment>
<evidence type="ECO:0000259" key="12">
    <source>
        <dbReference type="Pfam" id="PF08244"/>
    </source>
</evidence>
<evidence type="ECO:0000256" key="4">
    <source>
        <dbReference type="ARBA" id="ARBA00019623"/>
    </source>
</evidence>
<dbReference type="GO" id="GO:0005737">
    <property type="term" value="C:cytoplasm"/>
    <property type="evidence" value="ECO:0007669"/>
    <property type="project" value="UniProtKB-SubCell"/>
</dbReference>
<proteinExistence type="inferred from homology"/>
<keyword evidence="9" id="KW-0119">Carbohydrate metabolism</keyword>
<evidence type="ECO:0000259" key="11">
    <source>
        <dbReference type="Pfam" id="PF00251"/>
    </source>
</evidence>
<name>A0A3M7TW09_9BACI</name>
<gene>
    <name evidence="13" type="ORF">EBO34_07430</name>
</gene>
<evidence type="ECO:0000256" key="1">
    <source>
        <dbReference type="ARBA" id="ARBA00004914"/>
    </source>
</evidence>
<feature type="domain" description="Glycosyl hydrolase family 32 N-terminal" evidence="11">
    <location>
        <begin position="32"/>
        <end position="319"/>
    </location>
</feature>
<comment type="similarity">
    <text evidence="2 8">Belongs to the glycosyl hydrolase 32 family.</text>
</comment>
<keyword evidence="5 8" id="KW-0378">Hydrolase</keyword>
<dbReference type="EMBL" id="RHIB01000001">
    <property type="protein sequence ID" value="RNA69758.1"/>
    <property type="molecule type" value="Genomic_DNA"/>
</dbReference>
<evidence type="ECO:0000256" key="6">
    <source>
        <dbReference type="ARBA" id="ARBA00023295"/>
    </source>
</evidence>
<evidence type="ECO:0000256" key="3">
    <source>
        <dbReference type="ARBA" id="ARBA00012758"/>
    </source>
</evidence>
<dbReference type="GO" id="GO:0005985">
    <property type="term" value="P:sucrose metabolic process"/>
    <property type="evidence" value="ECO:0007669"/>
    <property type="project" value="UniProtKB-UniPathway"/>
</dbReference>
<evidence type="ECO:0000256" key="10">
    <source>
        <dbReference type="SAM" id="MobiDB-lite"/>
    </source>
</evidence>
<dbReference type="CDD" id="cd08996">
    <property type="entry name" value="GH32_FFase"/>
    <property type="match status" value="1"/>
</dbReference>
<accession>A0A3M7TW09</accession>
<dbReference type="PANTHER" id="PTHR43101">
    <property type="entry name" value="BETA-FRUCTOSIDASE"/>
    <property type="match status" value="1"/>
</dbReference>
<dbReference type="SUPFAM" id="SSF75005">
    <property type="entry name" value="Arabinanase/levansucrase/invertase"/>
    <property type="match status" value="1"/>
</dbReference>
<evidence type="ECO:0000256" key="5">
    <source>
        <dbReference type="ARBA" id="ARBA00022801"/>
    </source>
</evidence>
<dbReference type="InterPro" id="IPR023296">
    <property type="entry name" value="Glyco_hydro_beta-prop_sf"/>
</dbReference>
<sequence>MNTTTYSIEQANRFIKEKEEEVKNTKYRLGYHIAAPTGWINDPNGLVFFRGEYHVFYQYYPYEAEWGPMHWGHAKSKDLINWEALPVALAPEFDYEKGGCFSGSAVVFQDKLYLIYTGHNEEKNPKEVQCIAVSEDGIHFRKSESNPVIPSPPEDGSEDFRDPKVSFRDGKWHMVVGSGKDGKGKVLTFTSQDLETWHYEGVLLESDGEQGTMWECPDLFTIGEYDVLIFSPMEMEGSKTRYVIGKIDEQNKFNPINNDEIDFGPDFYAPQTFEDNKGRRLLISWMNMWKKEMPEKEDGWAGALTIPRELSIKDQKLIMTVPEEFKELRGNLLENSKGILQHDKMVKPLRNLCIEVHANISLKETDAEVIGLEVVSELEERFFIGYNRSYGNLIVDRTKMKKGDKDKVEVQYKKDNNINFEMYFDTSSVELFVDEGEKVLSHRIYFAGEHLNIRNLSANGMTDYHDLKIWQLNI</sequence>
<dbReference type="SUPFAM" id="SSF49899">
    <property type="entry name" value="Concanavalin A-like lectins/glucanases"/>
    <property type="match status" value="1"/>
</dbReference>
<dbReference type="Pfam" id="PF00251">
    <property type="entry name" value="Glyco_hydro_32N"/>
    <property type="match status" value="1"/>
</dbReference>
<dbReference type="GO" id="GO:0004564">
    <property type="term" value="F:beta-fructofuranosidase activity"/>
    <property type="evidence" value="ECO:0007669"/>
    <property type="project" value="UniProtKB-EC"/>
</dbReference>
<dbReference type="PANTHER" id="PTHR43101:SF1">
    <property type="entry name" value="BETA-FRUCTOSIDASE"/>
    <property type="match status" value="1"/>
</dbReference>
<dbReference type="InterPro" id="IPR013148">
    <property type="entry name" value="Glyco_hydro_32_N"/>
</dbReference>
<dbReference type="EC" id="3.2.1.26" evidence="3 8"/>
<keyword evidence="9" id="KW-0963">Cytoplasm</keyword>
<organism evidence="13 14">
    <name type="scientific">Alteribacter keqinensis</name>
    <dbReference type="NCBI Taxonomy" id="2483800"/>
    <lineage>
        <taxon>Bacteria</taxon>
        <taxon>Bacillati</taxon>
        <taxon>Bacillota</taxon>
        <taxon>Bacilli</taxon>
        <taxon>Bacillales</taxon>
        <taxon>Bacillaceae</taxon>
        <taxon>Alteribacter</taxon>
    </lineage>
</organism>
<evidence type="ECO:0000256" key="9">
    <source>
        <dbReference type="RuleBase" id="RU365015"/>
    </source>
</evidence>
<feature type="region of interest" description="Disordered" evidence="10">
    <location>
        <begin position="143"/>
        <end position="162"/>
    </location>
</feature>
<comment type="caution">
    <text evidence="13">The sequence shown here is derived from an EMBL/GenBank/DDBJ whole genome shotgun (WGS) entry which is preliminary data.</text>
</comment>
<keyword evidence="6 8" id="KW-0326">Glycosidase</keyword>
<dbReference type="UniPathway" id="UPA00238"/>
<evidence type="ECO:0000313" key="13">
    <source>
        <dbReference type="EMBL" id="RNA69758.1"/>
    </source>
</evidence>
<dbReference type="InterPro" id="IPR013189">
    <property type="entry name" value="Glyco_hydro_32_C"/>
</dbReference>
<reference evidence="13 14" key="1">
    <citation type="submission" date="2018-10" db="EMBL/GenBank/DDBJ databases">
        <title>Bacillus Keqinensis sp. nov., a moderately halophilic bacterium isolated from a saline-alkaline lake.</title>
        <authorList>
            <person name="Wang H."/>
        </authorList>
    </citation>
    <scope>NUCLEOTIDE SEQUENCE [LARGE SCALE GENOMIC DNA]</scope>
    <source>
        <strain evidence="13 14">KQ-3</strain>
    </source>
</reference>
<dbReference type="AlphaFoldDB" id="A0A3M7TW09"/>
<dbReference type="InterPro" id="IPR013320">
    <property type="entry name" value="ConA-like_dom_sf"/>
</dbReference>
<dbReference type="Gene3D" id="2.115.10.20">
    <property type="entry name" value="Glycosyl hydrolase domain, family 43"/>
    <property type="match status" value="1"/>
</dbReference>
<dbReference type="NCBIfam" id="TIGR01322">
    <property type="entry name" value="scrB_fam"/>
    <property type="match status" value="1"/>
</dbReference>
<evidence type="ECO:0000256" key="2">
    <source>
        <dbReference type="ARBA" id="ARBA00009902"/>
    </source>
</evidence>
<evidence type="ECO:0000256" key="7">
    <source>
        <dbReference type="ARBA" id="ARBA00033367"/>
    </source>
</evidence>
<dbReference type="InterPro" id="IPR051214">
    <property type="entry name" value="GH32_Enzymes"/>
</dbReference>
<evidence type="ECO:0000313" key="14">
    <source>
        <dbReference type="Proteomes" id="UP000278746"/>
    </source>
</evidence>
<dbReference type="Proteomes" id="UP000278746">
    <property type="component" value="Unassembled WGS sequence"/>
</dbReference>
<dbReference type="Gene3D" id="2.60.120.560">
    <property type="entry name" value="Exo-inulinase, domain 1"/>
    <property type="match status" value="1"/>
</dbReference>
<dbReference type="OrthoDB" id="9759709at2"/>
<comment type="catalytic activity">
    <reaction evidence="8">
        <text>Hydrolysis of terminal non-reducing beta-D-fructofuranoside residues in beta-D-fructofuranosides.</text>
        <dbReference type="EC" id="3.2.1.26"/>
    </reaction>
</comment>
<feature type="domain" description="Glycosyl hydrolase family 32 C-terminal" evidence="12">
    <location>
        <begin position="341"/>
        <end position="471"/>
    </location>
</feature>
<dbReference type="InterPro" id="IPR001362">
    <property type="entry name" value="Glyco_hydro_32"/>
</dbReference>
<dbReference type="RefSeq" id="WP_122897271.1">
    <property type="nucleotide sequence ID" value="NZ_RHIB01000001.1"/>
</dbReference>
<dbReference type="InterPro" id="IPR006232">
    <property type="entry name" value="Suc6P_hydrolase"/>
</dbReference>
<dbReference type="SMART" id="SM00640">
    <property type="entry name" value="Glyco_32"/>
    <property type="match status" value="1"/>
</dbReference>
<keyword evidence="14" id="KW-1185">Reference proteome</keyword>
<protein>
    <recommendedName>
        <fullName evidence="4 8">Sucrose-6-phosphate hydrolase</fullName>
        <ecNumber evidence="3 8">3.2.1.26</ecNumber>
    </recommendedName>
    <alternativeName>
        <fullName evidence="7 9">Invertase</fullName>
    </alternativeName>
</protein>
<dbReference type="Pfam" id="PF08244">
    <property type="entry name" value="Glyco_hydro_32C"/>
    <property type="match status" value="1"/>
</dbReference>
<comment type="function">
    <text evidence="9">Enables the bacterium to metabolize sucrose as a sole carbon source.</text>
</comment>